<sequence>MIWRALLDRARGRIRIGEDLAYLVPDAAYAARMQKPDAPVWGPVEIGPCRCGRAFEERVITSALPSDDADDDAWERAPVAVDGWVCEPCGVLRYPRPMTPDQITALGHRGAALAREGRPREAEWWFTRITWDWPTWVAGYLDLAQALRARAAREQDPARVAKLRESAREAYVAAFRAASGEPPEEAARMTAIARIALAEIAVEERAFARARDALDACRNLALAPEQRARVDEITAYLDEERHVFGDAAAMLRPYMRLQGEAHRAIEPAARSRIVAAVATLEAYAAAHPAHWQSKWMAAKGSAALDEARAIELWRAAWRAHPDVGDIVREHALALLERDLVDEALAVNRDATARLPADSKLWCNRAVCEVLAGDLRGARASVAESRRLDPADPIARALEARLASLGSERPAAAHARGARGAASLIGSRRRGRREKKPTRVARAGLSTITSSASPACRPWAAACAPCAPPPSPSSRSSSAERSGSAASGTCRPSMISPPWRAADGTAHHAREALRSARSRAWPRGVAS</sequence>
<name>A0A0F6W187_9BACT</name>
<gene>
    <name evidence="2" type="ORF">DB32_001972</name>
</gene>
<keyword evidence="3" id="KW-1185">Reference proteome</keyword>
<evidence type="ECO:0000256" key="1">
    <source>
        <dbReference type="SAM" id="MobiDB-lite"/>
    </source>
</evidence>
<dbReference type="Gene3D" id="1.25.40.10">
    <property type="entry name" value="Tetratricopeptide repeat domain"/>
    <property type="match status" value="1"/>
</dbReference>
<dbReference type="OrthoDB" id="220004at2"/>
<dbReference type="EMBL" id="CP011125">
    <property type="protein sequence ID" value="AKF04823.1"/>
    <property type="molecule type" value="Genomic_DNA"/>
</dbReference>
<feature type="region of interest" description="Disordered" evidence="1">
    <location>
        <begin position="465"/>
        <end position="526"/>
    </location>
</feature>
<evidence type="ECO:0000313" key="3">
    <source>
        <dbReference type="Proteomes" id="UP000034883"/>
    </source>
</evidence>
<feature type="compositionally biased region" description="Basic residues" evidence="1">
    <location>
        <begin position="426"/>
        <end position="438"/>
    </location>
</feature>
<feature type="region of interest" description="Disordered" evidence="1">
    <location>
        <begin position="407"/>
        <end position="445"/>
    </location>
</feature>
<organism evidence="2 3">
    <name type="scientific">Sandaracinus amylolyticus</name>
    <dbReference type="NCBI Taxonomy" id="927083"/>
    <lineage>
        <taxon>Bacteria</taxon>
        <taxon>Pseudomonadati</taxon>
        <taxon>Myxococcota</taxon>
        <taxon>Polyangia</taxon>
        <taxon>Polyangiales</taxon>
        <taxon>Sandaracinaceae</taxon>
        <taxon>Sandaracinus</taxon>
    </lineage>
</organism>
<dbReference type="InterPro" id="IPR011990">
    <property type="entry name" value="TPR-like_helical_dom_sf"/>
</dbReference>
<dbReference type="STRING" id="927083.DB32_001972"/>
<dbReference type="Proteomes" id="UP000034883">
    <property type="component" value="Chromosome"/>
</dbReference>
<protein>
    <submittedName>
        <fullName evidence="2">Uncharacterized protein</fullName>
    </submittedName>
</protein>
<feature type="compositionally biased region" description="Low complexity" evidence="1">
    <location>
        <begin position="411"/>
        <end position="425"/>
    </location>
</feature>
<dbReference type="KEGG" id="samy:DB32_001972"/>
<feature type="compositionally biased region" description="Basic and acidic residues" evidence="1">
    <location>
        <begin position="504"/>
        <end position="513"/>
    </location>
</feature>
<feature type="compositionally biased region" description="Low complexity" evidence="1">
    <location>
        <begin position="472"/>
        <end position="486"/>
    </location>
</feature>
<proteinExistence type="predicted"/>
<dbReference type="RefSeq" id="WP_053232123.1">
    <property type="nucleotide sequence ID" value="NZ_CP011125.1"/>
</dbReference>
<evidence type="ECO:0000313" key="2">
    <source>
        <dbReference type="EMBL" id="AKF04823.1"/>
    </source>
</evidence>
<accession>A0A0F6W187</accession>
<dbReference type="SUPFAM" id="SSF48452">
    <property type="entry name" value="TPR-like"/>
    <property type="match status" value="1"/>
</dbReference>
<dbReference type="AlphaFoldDB" id="A0A0F6W187"/>
<reference evidence="2 3" key="1">
    <citation type="submission" date="2015-03" db="EMBL/GenBank/DDBJ databases">
        <title>Genome assembly of Sandaracinus amylolyticus DSM 53668.</title>
        <authorList>
            <person name="Sharma G."/>
            <person name="Subramanian S."/>
        </authorList>
    </citation>
    <scope>NUCLEOTIDE SEQUENCE [LARGE SCALE GENOMIC DNA]</scope>
    <source>
        <strain evidence="2 3">DSM 53668</strain>
    </source>
</reference>